<dbReference type="GO" id="GO:0016614">
    <property type="term" value="F:oxidoreductase activity, acting on CH-OH group of donors"/>
    <property type="evidence" value="ECO:0007669"/>
    <property type="project" value="InterPro"/>
</dbReference>
<feature type="domain" description="Cytochrome c" evidence="11">
    <location>
        <begin position="186"/>
        <end position="302"/>
    </location>
</feature>
<dbReference type="InterPro" id="IPR036909">
    <property type="entry name" value="Cyt_c-like_dom_sf"/>
</dbReference>
<feature type="binding site" description="covalent" evidence="9">
    <location>
        <position position="328"/>
    </location>
    <ligand>
        <name>heme c</name>
        <dbReference type="ChEBI" id="CHEBI:61717"/>
        <label>3</label>
    </ligand>
</feature>
<feature type="binding site" description="covalent" evidence="9">
    <location>
        <position position="204"/>
    </location>
    <ligand>
        <name>heme c</name>
        <dbReference type="ChEBI" id="CHEBI:61717"/>
        <label>2</label>
    </ligand>
</feature>
<evidence type="ECO:0000256" key="6">
    <source>
        <dbReference type="ARBA" id="ARBA00022737"/>
    </source>
</evidence>
<sequence>MRIIVILALGVLAIGAAFLLFSPNVIRGSGPIAATNLSEEELIARGEYLTVAGNCASCHTTSDGEFMAGGLSFATPFGTLYSTNITPDPETGIGNWSDWDFLNSMRHGVRPNGEHLYPAFPYTSFTKVPNEDIAAMFAYLRSIPPIKKDARTNELSFPFNMRALLGAWKVFYFDQGEFEFIKEESAEWNRGAYLVEGLAHCSACHTPRNFLGAELARQHMSGGEYFDRVGSGSFRSWAAPNLTPSKRGLGLWPQSALEDYLKTARNDFLESFGPMNEVIMNSTRYLSGNDITAMATYLKSLPIIDEREGVMPDSELMGRGRTIYNLHCGTCHLPTGEGDPEMAPRLNAGSLVVQAENPASMINAILYSPETPGHPLTPRWREAMEEFQYLLDDEEVAAVTSYIRNSWSNRAGLVSSEQVALQR</sequence>
<dbReference type="GO" id="GO:0005886">
    <property type="term" value="C:plasma membrane"/>
    <property type="evidence" value="ECO:0007669"/>
    <property type="project" value="UniProtKB-SubCell"/>
</dbReference>
<evidence type="ECO:0000256" key="2">
    <source>
        <dbReference type="ARBA" id="ARBA00022475"/>
    </source>
</evidence>
<evidence type="ECO:0000256" key="10">
    <source>
        <dbReference type="PIRSR" id="PIRSR000018-51"/>
    </source>
</evidence>
<dbReference type="InterPro" id="IPR051459">
    <property type="entry name" value="Cytochrome_c-type_DH"/>
</dbReference>
<dbReference type="PANTHER" id="PTHR35008:SF8">
    <property type="entry name" value="ALCOHOL DEHYDROGENASE CYTOCHROME C SUBUNIT"/>
    <property type="match status" value="1"/>
</dbReference>
<dbReference type="GO" id="GO:0005506">
    <property type="term" value="F:iron ion binding"/>
    <property type="evidence" value="ECO:0007669"/>
    <property type="project" value="InterPro"/>
</dbReference>
<comment type="cofactor">
    <cofactor evidence="9">
        <name>heme c</name>
        <dbReference type="ChEBI" id="CHEBI:61717"/>
    </cofactor>
    <text evidence="9">Binds 3 heme c groups covalently per subunit.</text>
</comment>
<evidence type="ECO:0000259" key="11">
    <source>
        <dbReference type="PROSITE" id="PS51007"/>
    </source>
</evidence>
<dbReference type="GO" id="GO:0009055">
    <property type="term" value="F:electron transfer activity"/>
    <property type="evidence" value="ECO:0007669"/>
    <property type="project" value="InterPro"/>
</dbReference>
<keyword evidence="7 10" id="KW-0408">Iron</keyword>
<keyword evidence="6" id="KW-0677">Repeat</keyword>
<feature type="binding site" description="covalent" evidence="9">
    <location>
        <position position="55"/>
    </location>
    <ligand>
        <name>heme c</name>
        <dbReference type="ChEBI" id="CHEBI:61717"/>
        <label>1</label>
    </ligand>
</feature>
<dbReference type="Pfam" id="PF00034">
    <property type="entry name" value="Cytochrom_C"/>
    <property type="match status" value="2"/>
</dbReference>
<evidence type="ECO:0000313" key="13">
    <source>
        <dbReference type="Proteomes" id="UP000219329"/>
    </source>
</evidence>
<feature type="binding site" description="axial binding residue" evidence="10">
    <location>
        <position position="59"/>
    </location>
    <ligand>
        <name>heme c</name>
        <dbReference type="ChEBI" id="CHEBI:61717"/>
        <label>1</label>
    </ligand>
    <ligandPart>
        <name>Fe</name>
        <dbReference type="ChEBI" id="CHEBI:18248"/>
    </ligandPart>
</feature>
<dbReference type="GO" id="GO:0020037">
    <property type="term" value="F:heme binding"/>
    <property type="evidence" value="ECO:0007669"/>
    <property type="project" value="InterPro"/>
</dbReference>
<keyword evidence="2" id="KW-1003">Cell membrane</keyword>
<keyword evidence="4 10" id="KW-0479">Metal-binding</keyword>
<feature type="binding site" description="covalent" evidence="9">
    <location>
        <position position="201"/>
    </location>
    <ligand>
        <name>heme c</name>
        <dbReference type="ChEBI" id="CHEBI:61717"/>
        <label>2</label>
    </ligand>
</feature>
<evidence type="ECO:0000256" key="7">
    <source>
        <dbReference type="ARBA" id="ARBA00023004"/>
    </source>
</evidence>
<feature type="binding site" description="covalent" evidence="9">
    <location>
        <position position="58"/>
    </location>
    <ligand>
        <name>heme c</name>
        <dbReference type="ChEBI" id="CHEBI:61717"/>
        <label>1</label>
    </ligand>
</feature>
<reference evidence="12 13" key="1">
    <citation type="submission" date="2017-08" db="EMBL/GenBank/DDBJ databases">
        <title>Fine stratification of microbial communities through a metagenomic profile of the photic zone.</title>
        <authorList>
            <person name="Haro-Moreno J.M."/>
            <person name="Lopez-Perez M."/>
            <person name="De La Torre J."/>
            <person name="Picazo A."/>
            <person name="Camacho A."/>
            <person name="Rodriguez-Valera F."/>
        </authorList>
    </citation>
    <scope>NUCLEOTIDE SEQUENCE [LARGE SCALE GENOMIC DNA]</scope>
    <source>
        <strain evidence="12">MED-G28</strain>
    </source>
</reference>
<evidence type="ECO:0000256" key="4">
    <source>
        <dbReference type="ARBA" id="ARBA00022723"/>
    </source>
</evidence>
<gene>
    <name evidence="12" type="ORF">CNF02_04940</name>
</gene>
<dbReference type="Gene3D" id="1.10.760.10">
    <property type="entry name" value="Cytochrome c-like domain"/>
    <property type="match status" value="3"/>
</dbReference>
<organism evidence="12 13">
    <name type="scientific">OM182 bacterium MED-G28</name>
    <dbReference type="NCBI Taxonomy" id="1986256"/>
    <lineage>
        <taxon>Bacteria</taxon>
        <taxon>Pseudomonadati</taxon>
        <taxon>Pseudomonadota</taxon>
        <taxon>Gammaproteobacteria</taxon>
        <taxon>OMG group</taxon>
        <taxon>OM182 clade</taxon>
    </lineage>
</organism>
<dbReference type="AlphaFoldDB" id="A0A2A5WD00"/>
<proteinExistence type="predicted"/>
<accession>A0A2A5WD00</accession>
<dbReference type="PROSITE" id="PS51007">
    <property type="entry name" value="CYTC"/>
    <property type="match status" value="3"/>
</dbReference>
<name>A0A2A5WD00_9GAMM</name>
<protein>
    <submittedName>
        <fullName evidence="12">Cytochrome C</fullName>
    </submittedName>
</protein>
<comment type="caution">
    <text evidence="12">The sequence shown here is derived from an EMBL/GenBank/DDBJ whole genome shotgun (WGS) entry which is preliminary data.</text>
</comment>
<keyword evidence="5" id="KW-0732">Signal</keyword>
<dbReference type="Proteomes" id="UP000219329">
    <property type="component" value="Unassembled WGS sequence"/>
</dbReference>
<dbReference type="PANTHER" id="PTHR35008">
    <property type="entry name" value="BLL4482 PROTEIN-RELATED"/>
    <property type="match status" value="1"/>
</dbReference>
<dbReference type="InterPro" id="IPR014353">
    <property type="entry name" value="Membr-bd_ADH_cyt_c"/>
</dbReference>
<dbReference type="EMBL" id="NTJZ01000004">
    <property type="protein sequence ID" value="PDH34148.1"/>
    <property type="molecule type" value="Genomic_DNA"/>
</dbReference>
<evidence type="ECO:0000256" key="5">
    <source>
        <dbReference type="ARBA" id="ARBA00022729"/>
    </source>
</evidence>
<keyword evidence="8" id="KW-0472">Membrane</keyword>
<evidence type="ECO:0000256" key="1">
    <source>
        <dbReference type="ARBA" id="ARBA00004236"/>
    </source>
</evidence>
<comment type="subcellular location">
    <subcellularLocation>
        <location evidence="1">Cell membrane</location>
    </subcellularLocation>
</comment>
<feature type="binding site" description="axial binding residue" evidence="10">
    <location>
        <position position="332"/>
    </location>
    <ligand>
        <name>heme c</name>
        <dbReference type="ChEBI" id="CHEBI:61717"/>
        <label>3</label>
    </ligand>
    <ligandPart>
        <name>Fe</name>
        <dbReference type="ChEBI" id="CHEBI:18248"/>
    </ligandPart>
</feature>
<evidence type="ECO:0000256" key="8">
    <source>
        <dbReference type="ARBA" id="ARBA00023136"/>
    </source>
</evidence>
<feature type="binding site" description="axial binding residue" evidence="10">
    <location>
        <position position="205"/>
    </location>
    <ligand>
        <name>heme c</name>
        <dbReference type="ChEBI" id="CHEBI:61717"/>
        <label>2</label>
    </ligand>
    <ligandPart>
        <name>Fe</name>
        <dbReference type="ChEBI" id="CHEBI:18248"/>
    </ligandPart>
</feature>
<evidence type="ECO:0000256" key="3">
    <source>
        <dbReference type="ARBA" id="ARBA00022617"/>
    </source>
</evidence>
<dbReference type="SUPFAM" id="SSF46626">
    <property type="entry name" value="Cytochrome c"/>
    <property type="match status" value="3"/>
</dbReference>
<feature type="binding site" description="covalent" evidence="9">
    <location>
        <position position="331"/>
    </location>
    <ligand>
        <name>heme c</name>
        <dbReference type="ChEBI" id="CHEBI:61717"/>
        <label>3</label>
    </ligand>
</feature>
<keyword evidence="3 9" id="KW-0349">Heme</keyword>
<feature type="domain" description="Cytochrome c" evidence="11">
    <location>
        <begin position="41"/>
        <end position="144"/>
    </location>
</feature>
<feature type="domain" description="Cytochrome c" evidence="11">
    <location>
        <begin position="315"/>
        <end position="407"/>
    </location>
</feature>
<dbReference type="PIRSF" id="PIRSF000018">
    <property type="entry name" value="Mb_ADH_cyt_c"/>
    <property type="match status" value="1"/>
</dbReference>
<evidence type="ECO:0000313" key="12">
    <source>
        <dbReference type="EMBL" id="PDH34148.1"/>
    </source>
</evidence>
<evidence type="ECO:0000256" key="9">
    <source>
        <dbReference type="PIRSR" id="PIRSR000018-50"/>
    </source>
</evidence>
<dbReference type="InterPro" id="IPR009056">
    <property type="entry name" value="Cyt_c-like_dom"/>
</dbReference>